<gene>
    <name evidence="2" type="ORF">nattely_36</name>
</gene>
<evidence type="ECO:0000313" key="2">
    <source>
        <dbReference type="EMBL" id="QIQ66203.1"/>
    </source>
</evidence>
<reference evidence="3" key="1">
    <citation type="submission" date="2020-02" db="EMBL/GenBank/DDBJ databases">
        <authorList>
            <person name="Olsen N.S."/>
            <person name="Forero-Junco L."/>
            <person name="Kot W."/>
            <person name="Hansen L.H."/>
        </authorList>
    </citation>
    <scope>NUCLEOTIDE SEQUENCE [LARGE SCALE GENOMIC DNA]</scope>
</reference>
<evidence type="ECO:0000313" key="3">
    <source>
        <dbReference type="Proteomes" id="UP000501773"/>
    </source>
</evidence>
<sequence>MKYNGKEQFYSNNIFILLVVLLFIFLGVNIYFGTLMMHYRDEYMNQKNYNDMRERVWNEKNHKENDIENVPKSVA</sequence>
<name>A0A6G9LKP6_9CAUD</name>
<evidence type="ECO:0000256" key="1">
    <source>
        <dbReference type="SAM" id="Phobius"/>
    </source>
</evidence>
<organism evidence="2 3">
    <name type="scientific">Enterococcus phage nattely</name>
    <dbReference type="NCBI Taxonomy" id="2719593"/>
    <lineage>
        <taxon>Viruses</taxon>
        <taxon>Duplodnaviria</taxon>
        <taxon>Heunggongvirae</taxon>
        <taxon>Uroviricota</taxon>
        <taxon>Caudoviricetes</taxon>
        <taxon>Andrewesvirinae</taxon>
        <taxon>Vipetofemvirus</taxon>
        <taxon>Vipetofemvirus nattely</taxon>
    </lineage>
</organism>
<proteinExistence type="predicted"/>
<keyword evidence="1" id="KW-0472">Membrane</keyword>
<feature type="transmembrane region" description="Helical" evidence="1">
    <location>
        <begin position="14"/>
        <end position="37"/>
    </location>
</feature>
<dbReference type="EMBL" id="MT119360">
    <property type="protein sequence ID" value="QIQ66203.1"/>
    <property type="molecule type" value="Genomic_DNA"/>
</dbReference>
<keyword evidence="1" id="KW-0812">Transmembrane</keyword>
<dbReference type="Proteomes" id="UP000501773">
    <property type="component" value="Segment"/>
</dbReference>
<protein>
    <submittedName>
        <fullName evidence="2">Uncharacterized protein</fullName>
    </submittedName>
</protein>
<keyword evidence="1" id="KW-1133">Transmembrane helix</keyword>
<keyword evidence="3" id="KW-1185">Reference proteome</keyword>
<accession>A0A6G9LKP6</accession>